<dbReference type="EMBL" id="UOFN01000040">
    <property type="protein sequence ID" value="VAW74756.1"/>
    <property type="molecule type" value="Genomic_DNA"/>
</dbReference>
<evidence type="ECO:0000256" key="1">
    <source>
        <dbReference type="SAM" id="MobiDB-lite"/>
    </source>
</evidence>
<gene>
    <name evidence="2" type="ORF">MNBD_GAMMA15-1105</name>
</gene>
<organism evidence="2">
    <name type="scientific">hydrothermal vent metagenome</name>
    <dbReference type="NCBI Taxonomy" id="652676"/>
    <lineage>
        <taxon>unclassified sequences</taxon>
        <taxon>metagenomes</taxon>
        <taxon>ecological metagenomes</taxon>
    </lineage>
</organism>
<feature type="region of interest" description="Disordered" evidence="1">
    <location>
        <begin position="226"/>
        <end position="279"/>
    </location>
</feature>
<name>A0A3B0Z218_9ZZZZ</name>
<evidence type="ECO:0000313" key="2">
    <source>
        <dbReference type="EMBL" id="VAW74756.1"/>
    </source>
</evidence>
<feature type="compositionally biased region" description="Polar residues" evidence="1">
    <location>
        <begin position="229"/>
        <end position="246"/>
    </location>
</feature>
<feature type="non-terminal residue" evidence="2">
    <location>
        <position position="279"/>
    </location>
</feature>
<reference evidence="2" key="1">
    <citation type="submission" date="2018-06" db="EMBL/GenBank/DDBJ databases">
        <authorList>
            <person name="Zhirakovskaya E."/>
        </authorList>
    </citation>
    <scope>NUCLEOTIDE SEQUENCE</scope>
</reference>
<proteinExistence type="predicted"/>
<protein>
    <submittedName>
        <fullName evidence="2">Uncharacterized protein</fullName>
    </submittedName>
</protein>
<accession>A0A3B0Z218</accession>
<feature type="region of interest" description="Disordered" evidence="1">
    <location>
        <begin position="163"/>
        <end position="188"/>
    </location>
</feature>
<sequence>MGMCKFVAPTKLSLWIYSISRKEGLLLMIFQNCIRAFFPGIRFVALASLLLLSVGVSAAIKVTSVSPGVIQLQPGKSAAVSLRGAGLNTIKRGALYRDKAGKAKVKDLRVRYVGGVKSGRLSLTLKGKVTSGSYYVRLSDARGGSIGLLPVKVTVGRLAPVPKKQKRMTPVPASKAVNPRQTTTARVTPQVTRASKNAAARKQAARLKQMRLAQKRSADIRKKAIISARSGQASGSRPGTVSSSIQRGPAPEKVEDDTQTDTEKAEAIIGNIGKRPGTT</sequence>
<dbReference type="AlphaFoldDB" id="A0A3B0Z218"/>
<feature type="compositionally biased region" description="Polar residues" evidence="1">
    <location>
        <begin position="179"/>
        <end position="188"/>
    </location>
</feature>